<dbReference type="Pfam" id="PF13353">
    <property type="entry name" value="Fer4_12"/>
    <property type="match status" value="1"/>
</dbReference>
<dbReference type="GO" id="GO:1904047">
    <property type="term" value="F:S-adenosyl-L-methionine binding"/>
    <property type="evidence" value="ECO:0007669"/>
    <property type="project" value="UniProtKB-UniRule"/>
</dbReference>
<comment type="similarity">
    <text evidence="8">Belongs to the radical SAM superfamily. 7-carboxy-7-deazaguanine synthase family.</text>
</comment>
<feature type="binding site" evidence="8">
    <location>
        <position position="52"/>
    </location>
    <ligand>
        <name>Mg(2+)</name>
        <dbReference type="ChEBI" id="CHEBI:18420"/>
    </ligand>
</feature>
<feature type="binding site" evidence="8">
    <location>
        <begin position="49"/>
        <end position="51"/>
    </location>
    <ligand>
        <name>S-adenosyl-L-methionine</name>
        <dbReference type="ChEBI" id="CHEBI:59789"/>
    </ligand>
</feature>
<dbReference type="EMBL" id="BOQM01000030">
    <property type="protein sequence ID" value="GIM87105.1"/>
    <property type="molecule type" value="Genomic_DNA"/>
</dbReference>
<keyword evidence="7 8" id="KW-0456">Lyase</keyword>
<evidence type="ECO:0000313" key="13">
    <source>
        <dbReference type="Proteomes" id="UP000677457"/>
    </source>
</evidence>
<feature type="binding site" evidence="8">
    <location>
        <position position="47"/>
    </location>
    <ligand>
        <name>[4Fe-4S] cluster</name>
        <dbReference type="ChEBI" id="CHEBI:49883"/>
        <note>4Fe-4S-S-AdoMet</note>
    </ligand>
</feature>
<keyword evidence="5 8" id="KW-0408">Iron</keyword>
<protein>
    <recommendedName>
        <fullName evidence="8">7-carboxy-7-deazaguanine synthase</fullName>
        <shortName evidence="8">CDG synthase</shortName>
        <ecNumber evidence="8">4.3.99.3</ecNumber>
    </recommendedName>
    <alternativeName>
        <fullName evidence="8">Queuosine biosynthesis protein QueE</fullName>
    </alternativeName>
</protein>
<dbReference type="Proteomes" id="UP000677457">
    <property type="component" value="Unassembled WGS sequence"/>
</dbReference>
<dbReference type="CDD" id="cd01335">
    <property type="entry name" value="Radical_SAM"/>
    <property type="match status" value="1"/>
</dbReference>
<keyword evidence="3 8" id="KW-0479">Metal-binding</keyword>
<feature type="binding site" evidence="8">
    <location>
        <position position="92"/>
    </location>
    <ligand>
        <name>S-adenosyl-L-methionine</name>
        <dbReference type="ChEBI" id="CHEBI:59789"/>
    </ligand>
</feature>
<dbReference type="PIRSF" id="PIRSF000370">
    <property type="entry name" value="QueE"/>
    <property type="match status" value="1"/>
</dbReference>
<dbReference type="GO" id="GO:0051539">
    <property type="term" value="F:4 iron, 4 sulfur cluster binding"/>
    <property type="evidence" value="ECO:0007669"/>
    <property type="project" value="UniProtKB-UniRule"/>
</dbReference>
<dbReference type="InterPro" id="IPR058240">
    <property type="entry name" value="rSAM_sf"/>
</dbReference>
<comment type="cofactor">
    <cofactor evidence="8">
        <name>[4Fe-4S] cluster</name>
        <dbReference type="ChEBI" id="CHEBI:49883"/>
    </cofactor>
    <text evidence="8">Binds 1 [4Fe-4S] cluster. The cluster is coordinated with 3 cysteines and an exchangeable S-adenosyl-L-methionine.</text>
</comment>
<dbReference type="GO" id="GO:0000287">
    <property type="term" value="F:magnesium ion binding"/>
    <property type="evidence" value="ECO:0007669"/>
    <property type="project" value="UniProtKB-UniRule"/>
</dbReference>
<comment type="pathway">
    <text evidence="8">Purine metabolism; 7-cyano-7-deazaguanine biosynthesis.</text>
</comment>
<evidence type="ECO:0000256" key="8">
    <source>
        <dbReference type="HAMAP-Rule" id="MF_00917"/>
    </source>
</evidence>
<comment type="cofactor">
    <cofactor evidence="8">
        <name>S-adenosyl-L-methionine</name>
        <dbReference type="ChEBI" id="CHEBI:59789"/>
    </cofactor>
    <text evidence="8">Binds 1 S-adenosyl-L-methionine per subunit.</text>
</comment>
<dbReference type="Proteomes" id="UP000315983">
    <property type="component" value="Unassembled WGS sequence"/>
</dbReference>
<dbReference type="EC" id="4.3.99.3" evidence="8"/>
<feature type="binding site" evidence="8">
    <location>
        <begin position="24"/>
        <end position="26"/>
    </location>
    <ligand>
        <name>substrate</name>
    </ligand>
</feature>
<dbReference type="AlphaFoldDB" id="A0A542XMM9"/>
<dbReference type="InterPro" id="IPR024924">
    <property type="entry name" value="7-CO-7-deazaguanine_synth-like"/>
</dbReference>
<feature type="binding site" evidence="8">
    <location>
        <position position="43"/>
    </location>
    <ligand>
        <name>[4Fe-4S] cluster</name>
        <dbReference type="ChEBI" id="CHEBI:49883"/>
        <note>4Fe-4S-S-AdoMet</note>
    </ligand>
</feature>
<comment type="caution">
    <text evidence="8">Lacks conserved residue(s) required for the propagation of feature annotation.</text>
</comment>
<dbReference type="UniPathway" id="UPA00391"/>
<comment type="cofactor">
    <cofactor evidence="8">
        <name>Mg(2+)</name>
        <dbReference type="ChEBI" id="CHEBI:18420"/>
    </cofactor>
</comment>
<evidence type="ECO:0000256" key="3">
    <source>
        <dbReference type="ARBA" id="ARBA00022723"/>
    </source>
</evidence>
<evidence type="ECO:0000313" key="12">
    <source>
        <dbReference type="Proteomes" id="UP000315983"/>
    </source>
</evidence>
<comment type="function">
    <text evidence="8">Catalyzes the complex heterocyclic radical-mediated conversion of 6-carboxy-5,6,7,8-tetrahydropterin (CPH4) to 7-carboxy-7-deazaguanine (CDG), a step common to the biosynthetic pathways of all 7-deazapurine-containing compounds.</text>
</comment>
<dbReference type="PANTHER" id="PTHR42836">
    <property type="entry name" value="7-CARBOXY-7-DEAZAGUANINE SYNTHASE"/>
    <property type="match status" value="1"/>
</dbReference>
<dbReference type="InterPro" id="IPR007197">
    <property type="entry name" value="rSAM"/>
</dbReference>
<dbReference type="PROSITE" id="PS51918">
    <property type="entry name" value="RADICAL_SAM"/>
    <property type="match status" value="1"/>
</dbReference>
<evidence type="ECO:0000256" key="4">
    <source>
        <dbReference type="ARBA" id="ARBA00022842"/>
    </source>
</evidence>
<keyword evidence="2 8" id="KW-0949">S-adenosyl-L-methionine</keyword>
<comment type="caution">
    <text evidence="11">The sequence shown here is derived from an EMBL/GenBank/DDBJ whole genome shotgun (WGS) entry which is preliminary data.</text>
</comment>
<evidence type="ECO:0000256" key="1">
    <source>
        <dbReference type="ARBA" id="ARBA00022485"/>
    </source>
</evidence>
<keyword evidence="1 8" id="KW-0004">4Fe-4S</keyword>
<evidence type="ECO:0000256" key="6">
    <source>
        <dbReference type="ARBA" id="ARBA00023014"/>
    </source>
</evidence>
<evidence type="ECO:0000256" key="7">
    <source>
        <dbReference type="ARBA" id="ARBA00023239"/>
    </source>
</evidence>
<evidence type="ECO:0000313" key="10">
    <source>
        <dbReference type="EMBL" id="GIM87105.1"/>
    </source>
</evidence>
<comment type="catalytic activity">
    <reaction evidence="8">
        <text>6-carboxy-5,6,7,8-tetrahydropterin + H(+) = 7-carboxy-7-carbaguanine + NH4(+)</text>
        <dbReference type="Rhea" id="RHEA:27974"/>
        <dbReference type="ChEBI" id="CHEBI:15378"/>
        <dbReference type="ChEBI" id="CHEBI:28938"/>
        <dbReference type="ChEBI" id="CHEBI:61032"/>
        <dbReference type="ChEBI" id="CHEBI:61036"/>
        <dbReference type="EC" id="4.3.99.3"/>
    </reaction>
</comment>
<dbReference type="GO" id="GO:0008616">
    <property type="term" value="P:tRNA queuosine(34) biosynthetic process"/>
    <property type="evidence" value="ECO:0007669"/>
    <property type="project" value="UniProtKB-UniRule"/>
</dbReference>
<reference evidence="11 12" key="1">
    <citation type="submission" date="2019-06" db="EMBL/GenBank/DDBJ databases">
        <title>Sequencing the genomes of 1000 actinobacteria strains.</title>
        <authorList>
            <person name="Klenk H.-P."/>
        </authorList>
    </citation>
    <scope>NUCLEOTIDE SEQUENCE [LARGE SCALE GENOMIC DNA]</scope>
    <source>
        <strain evidence="11 12">DSM 44819</strain>
    </source>
</reference>
<evidence type="ECO:0000256" key="2">
    <source>
        <dbReference type="ARBA" id="ARBA00022691"/>
    </source>
</evidence>
<gene>
    <name evidence="8" type="primary">queE</name>
    <name evidence="11" type="ORF">FB564_2047</name>
    <name evidence="10" type="ORF">Sar04_38410</name>
</gene>
<dbReference type="HAMAP" id="MF_00917">
    <property type="entry name" value="QueE"/>
    <property type="match status" value="1"/>
</dbReference>
<feature type="binding site" evidence="8">
    <location>
        <begin position="139"/>
        <end position="141"/>
    </location>
    <ligand>
        <name>S-adenosyl-L-methionine</name>
        <dbReference type="ChEBI" id="CHEBI:59789"/>
    </ligand>
</feature>
<evidence type="ECO:0000259" key="9">
    <source>
        <dbReference type="PROSITE" id="PS51918"/>
    </source>
</evidence>
<dbReference type="GO" id="GO:0016840">
    <property type="term" value="F:carbon-nitrogen lyase activity"/>
    <property type="evidence" value="ECO:0007669"/>
    <property type="project" value="UniProtKB-UniRule"/>
</dbReference>
<dbReference type="EMBL" id="VFOL01000001">
    <property type="protein sequence ID" value="TQL36913.1"/>
    <property type="molecule type" value="Genomic_DNA"/>
</dbReference>
<feature type="binding site" evidence="8">
    <location>
        <position position="50"/>
    </location>
    <ligand>
        <name>[4Fe-4S] cluster</name>
        <dbReference type="ChEBI" id="CHEBI:49883"/>
        <note>4Fe-4S-S-AdoMet</note>
    </ligand>
</feature>
<proteinExistence type="inferred from homology"/>
<organism evidence="11 12">
    <name type="scientific">Salinispora arenicola</name>
    <dbReference type="NCBI Taxonomy" id="168697"/>
    <lineage>
        <taxon>Bacteria</taxon>
        <taxon>Bacillati</taxon>
        <taxon>Actinomycetota</taxon>
        <taxon>Actinomycetes</taxon>
        <taxon>Micromonosporales</taxon>
        <taxon>Micromonosporaceae</taxon>
        <taxon>Salinispora</taxon>
    </lineage>
</organism>
<comment type="subunit">
    <text evidence="8">Homodimer.</text>
</comment>
<keyword evidence="4 8" id="KW-0460">Magnesium</keyword>
<feature type="binding site" evidence="8">
    <location>
        <position position="39"/>
    </location>
    <ligand>
        <name>substrate</name>
    </ligand>
</feature>
<sequence>MVTAMAQARAAGDLLVTEMFGPTVQGEGPSIGRRAVFVRLSGCHLSCSWCDTAYTWDTTRYNLDEHRRQAPVADILTWVRASGADMVVLTGGEPLLQQAALVNLAGPLYRSGIRVEVETSGTVAPSRRLLVSVTAFNVSPKLANSGVAERARLRPPALGAMVASGKATFKFVAVGRRDLDEIAELERTYSLTPIWVMPEGRTPDEVLRRARDLADDVISRGWNLSTRLHVLLWGDQRGR</sequence>
<dbReference type="InterPro" id="IPR013785">
    <property type="entry name" value="Aldolase_TIM"/>
</dbReference>
<keyword evidence="6 8" id="KW-0411">Iron-sulfur</keyword>
<dbReference type="PANTHER" id="PTHR42836:SF1">
    <property type="entry name" value="7-CARBOXY-7-DEAZAGUANINE SYNTHASE"/>
    <property type="match status" value="1"/>
</dbReference>
<dbReference type="SFLD" id="SFLDS00029">
    <property type="entry name" value="Radical_SAM"/>
    <property type="match status" value="1"/>
</dbReference>
<reference evidence="10 13" key="2">
    <citation type="submission" date="2021-03" db="EMBL/GenBank/DDBJ databases">
        <title>Whole genome shotgun sequence of Salinispora arenicola NBRC 105043.</title>
        <authorList>
            <person name="Komaki H."/>
            <person name="Tamura T."/>
        </authorList>
    </citation>
    <scope>NUCLEOTIDE SEQUENCE [LARGE SCALE GENOMIC DNA]</scope>
    <source>
        <strain evidence="10 13">NBRC 105043</strain>
    </source>
</reference>
<feature type="binding site" evidence="8">
    <location>
        <position position="90"/>
    </location>
    <ligand>
        <name>substrate</name>
    </ligand>
</feature>
<keyword evidence="13" id="KW-1185">Reference proteome</keyword>
<keyword evidence="8" id="KW-0671">Queuosine biosynthesis</keyword>
<evidence type="ECO:0000313" key="11">
    <source>
        <dbReference type="EMBL" id="TQL36913.1"/>
    </source>
</evidence>
<dbReference type="SUPFAM" id="SSF102114">
    <property type="entry name" value="Radical SAM enzymes"/>
    <property type="match status" value="1"/>
</dbReference>
<name>A0A542XMM9_SALAC</name>
<accession>A0A542XMM9</accession>
<evidence type="ECO:0000256" key="5">
    <source>
        <dbReference type="ARBA" id="ARBA00023004"/>
    </source>
</evidence>
<feature type="domain" description="Radical SAM core" evidence="9">
    <location>
        <begin position="30"/>
        <end position="235"/>
    </location>
</feature>
<dbReference type="Gene3D" id="3.20.20.70">
    <property type="entry name" value="Aldolase class I"/>
    <property type="match status" value="1"/>
</dbReference>